<dbReference type="Proteomes" id="UP000034279">
    <property type="component" value="Unassembled WGS sequence"/>
</dbReference>
<proteinExistence type="predicted"/>
<organism evidence="1 4">
    <name type="scientific">Methanosarcina mazei</name>
    <name type="common">Methanosarcina frisia</name>
    <dbReference type="NCBI Taxonomy" id="2209"/>
    <lineage>
        <taxon>Archaea</taxon>
        <taxon>Methanobacteriati</taxon>
        <taxon>Methanobacteriota</taxon>
        <taxon>Stenosarchaea group</taxon>
        <taxon>Methanomicrobia</taxon>
        <taxon>Methanosarcinales</taxon>
        <taxon>Methanosarcinaceae</taxon>
        <taxon>Methanosarcina</taxon>
    </lineage>
</organism>
<evidence type="ECO:0000313" key="4">
    <source>
        <dbReference type="Proteomes" id="UP000034188"/>
    </source>
</evidence>
<reference evidence="4 5" key="1">
    <citation type="journal article" date="2015" name="ISME J.">
        <title>Genomic and phenotypic differentiation among Methanosarcina mazei populations from Columbia River sediment.</title>
        <authorList>
            <person name="Youngblut N.D."/>
            <person name="Wirth J.S."/>
            <person name="Henriksen J.R."/>
            <person name="Smith M."/>
            <person name="Simon H."/>
            <person name="Metcalf W.W."/>
            <person name="Whitaker R.J."/>
        </authorList>
    </citation>
    <scope>NUCLEOTIDE SEQUENCE [LARGE SCALE GENOMIC DNA]</scope>
    <source>
        <strain evidence="1 4">3.F.T.1A.1</strain>
        <strain evidence="3 5">3.F.T.1A.2</strain>
        <strain evidence="2 6">3.F.T.1A.4</strain>
    </source>
</reference>
<dbReference type="EMBL" id="JJPJ01000016">
    <property type="protein sequence ID" value="KKG66201.1"/>
    <property type="molecule type" value="Genomic_DNA"/>
</dbReference>
<evidence type="ECO:0000313" key="5">
    <source>
        <dbReference type="Proteomes" id="UP000034279"/>
    </source>
</evidence>
<protein>
    <submittedName>
        <fullName evidence="1">Uncharacterized protein</fullName>
    </submittedName>
</protein>
<dbReference type="Proteomes" id="UP000034188">
    <property type="component" value="Unassembled WGS sequence"/>
</dbReference>
<sequence length="93" mass="10759">MKHKKVRQPLIYSEDFRAAVLTVFSSSERIRRMLDENSFSLGYSLQEGGISSIDPVLVVNLLEAGQQDKLLRVARDAVEKKRLYELWQSEVFE</sequence>
<dbReference type="EMBL" id="JJPI01000153">
    <property type="protein sequence ID" value="KKG49243.1"/>
    <property type="molecule type" value="Genomic_DNA"/>
</dbReference>
<dbReference type="Proteomes" id="UP000034566">
    <property type="component" value="Unassembled WGS sequence"/>
</dbReference>
<name>A0A0F8HD74_METMZ</name>
<evidence type="ECO:0000313" key="3">
    <source>
        <dbReference type="EMBL" id="KKG66201.1"/>
    </source>
</evidence>
<evidence type="ECO:0000313" key="1">
    <source>
        <dbReference type="EMBL" id="KKG49243.1"/>
    </source>
</evidence>
<comment type="caution">
    <text evidence="1">The sequence shown here is derived from an EMBL/GenBank/DDBJ whole genome shotgun (WGS) entry which is preliminary data.</text>
</comment>
<evidence type="ECO:0000313" key="6">
    <source>
        <dbReference type="Proteomes" id="UP000034566"/>
    </source>
</evidence>
<dbReference type="RefSeq" id="WP_048038899.1">
    <property type="nucleotide sequence ID" value="NZ_JJPI01000153.1"/>
</dbReference>
<dbReference type="EMBL" id="JJPK01000055">
    <property type="protein sequence ID" value="KKG62242.1"/>
    <property type="molecule type" value="Genomic_DNA"/>
</dbReference>
<dbReference type="PATRIC" id="fig|2209.42.peg.3561"/>
<dbReference type="AlphaFoldDB" id="A0A0F8HD74"/>
<accession>A0A0F8HD74</accession>
<gene>
    <name evidence="1" type="ORF">DU33_16170</name>
    <name evidence="2" type="ORF">DU45_19110</name>
    <name evidence="3" type="ORF">DU64_15405</name>
</gene>
<evidence type="ECO:0000313" key="2">
    <source>
        <dbReference type="EMBL" id="KKG62242.1"/>
    </source>
</evidence>